<protein>
    <submittedName>
        <fullName evidence="1">Uncharacterized protein</fullName>
    </submittedName>
</protein>
<comment type="caution">
    <text evidence="1">The sequence shown here is derived from an EMBL/GenBank/DDBJ whole genome shotgun (WGS) entry which is preliminary data.</text>
</comment>
<sequence>MIMTPLHELLAETIRRERLLQAEQERARRALAINRQRRSLRWWVGLALMRLGARVAGLSAADSLTATT</sequence>
<accession>A0A7C3ABQ3</accession>
<reference evidence="1" key="1">
    <citation type="journal article" date="2020" name="mSystems">
        <title>Genome- and Community-Level Interaction Insights into Carbon Utilization and Element Cycling Functions of Hydrothermarchaeota in Hydrothermal Sediment.</title>
        <authorList>
            <person name="Zhou Z."/>
            <person name="Liu Y."/>
            <person name="Xu W."/>
            <person name="Pan J."/>
            <person name="Luo Z.H."/>
            <person name="Li M."/>
        </authorList>
    </citation>
    <scope>NUCLEOTIDE SEQUENCE [LARGE SCALE GENOMIC DNA]</scope>
    <source>
        <strain evidence="1">SpSt-192</strain>
    </source>
</reference>
<dbReference type="AlphaFoldDB" id="A0A7C3ABQ3"/>
<evidence type="ECO:0000313" key="1">
    <source>
        <dbReference type="EMBL" id="HEX71453.1"/>
    </source>
</evidence>
<gene>
    <name evidence="1" type="ORF">ENP13_09480</name>
</gene>
<organism evidence="1">
    <name type="scientific">Thermorudis sp</name>
    <dbReference type="NCBI Taxonomy" id="1969470"/>
    <lineage>
        <taxon>Bacteria</taxon>
        <taxon>Pseudomonadati</taxon>
        <taxon>Thermomicrobiota</taxon>
        <taxon>Thermomicrobia</taxon>
        <taxon>Thermomicrobia incertae sedis</taxon>
        <taxon>Thermorudis</taxon>
    </lineage>
</organism>
<name>A0A7C3ABQ3_9BACT</name>
<dbReference type="EMBL" id="DSID01000717">
    <property type="protein sequence ID" value="HEX71453.1"/>
    <property type="molecule type" value="Genomic_DNA"/>
</dbReference>
<proteinExistence type="predicted"/>